<keyword evidence="5" id="KW-1015">Disulfide bond</keyword>
<organism evidence="7 8">
    <name type="scientific">Saccharopolyspora karakumensis</name>
    <dbReference type="NCBI Taxonomy" id="2530386"/>
    <lineage>
        <taxon>Bacteria</taxon>
        <taxon>Bacillati</taxon>
        <taxon>Actinomycetota</taxon>
        <taxon>Actinomycetes</taxon>
        <taxon>Pseudonocardiales</taxon>
        <taxon>Pseudonocardiaceae</taxon>
        <taxon>Saccharopolyspora</taxon>
    </lineage>
</organism>
<dbReference type="PRINTS" id="PR00162">
    <property type="entry name" value="RIESKE"/>
</dbReference>
<dbReference type="GO" id="GO:0004497">
    <property type="term" value="F:monooxygenase activity"/>
    <property type="evidence" value="ECO:0007669"/>
    <property type="project" value="UniProtKB-ARBA"/>
</dbReference>
<dbReference type="Proteomes" id="UP000294723">
    <property type="component" value="Unassembled WGS sequence"/>
</dbReference>
<dbReference type="Gene3D" id="3.50.50.60">
    <property type="entry name" value="FAD/NAD(P)-binding domain"/>
    <property type="match status" value="1"/>
</dbReference>
<name>A0A4R5BQK2_9PSEU</name>
<evidence type="ECO:0000256" key="2">
    <source>
        <dbReference type="ARBA" id="ARBA00022723"/>
    </source>
</evidence>
<dbReference type="AlphaFoldDB" id="A0A4R5BQK2"/>
<dbReference type="Pfam" id="PF01266">
    <property type="entry name" value="DAO"/>
    <property type="match status" value="1"/>
</dbReference>
<dbReference type="EMBL" id="SMLA01000021">
    <property type="protein sequence ID" value="TDD87786.1"/>
    <property type="molecule type" value="Genomic_DNA"/>
</dbReference>
<keyword evidence="2" id="KW-0479">Metal-binding</keyword>
<comment type="caution">
    <text evidence="7">The sequence shown here is derived from an EMBL/GenBank/DDBJ whole genome shotgun (WGS) entry which is preliminary data.</text>
</comment>
<dbReference type="SUPFAM" id="SSF51905">
    <property type="entry name" value="FAD/NAD(P)-binding domain"/>
    <property type="match status" value="1"/>
</dbReference>
<keyword evidence="1" id="KW-0001">2Fe-2S</keyword>
<dbReference type="GO" id="GO:0016020">
    <property type="term" value="C:membrane"/>
    <property type="evidence" value="ECO:0007669"/>
    <property type="project" value="InterPro"/>
</dbReference>
<dbReference type="GO" id="GO:0046872">
    <property type="term" value="F:metal ion binding"/>
    <property type="evidence" value="ECO:0007669"/>
    <property type="project" value="UniProtKB-KW"/>
</dbReference>
<dbReference type="InterPro" id="IPR006076">
    <property type="entry name" value="FAD-dep_OxRdtase"/>
</dbReference>
<evidence type="ECO:0000259" key="6">
    <source>
        <dbReference type="PROSITE" id="PS51296"/>
    </source>
</evidence>
<reference evidence="7 8" key="1">
    <citation type="submission" date="2019-03" db="EMBL/GenBank/DDBJ databases">
        <title>Draft genome sequences of novel Actinobacteria.</title>
        <authorList>
            <person name="Sahin N."/>
            <person name="Ay H."/>
            <person name="Saygin H."/>
        </authorList>
    </citation>
    <scope>NUCLEOTIDE SEQUENCE [LARGE SCALE GENOMIC DNA]</scope>
    <source>
        <strain evidence="7 8">5K548</strain>
    </source>
</reference>
<dbReference type="Pfam" id="PF00355">
    <property type="entry name" value="Rieske"/>
    <property type="match status" value="1"/>
</dbReference>
<dbReference type="InterPro" id="IPR017941">
    <property type="entry name" value="Rieske_2Fe-2S"/>
</dbReference>
<keyword evidence="4" id="KW-0411">Iron-sulfur</keyword>
<evidence type="ECO:0000256" key="5">
    <source>
        <dbReference type="ARBA" id="ARBA00023157"/>
    </source>
</evidence>
<protein>
    <submittedName>
        <fullName evidence="7">FAD-dependent oxidoreductase</fullName>
    </submittedName>
</protein>
<dbReference type="InterPro" id="IPR036922">
    <property type="entry name" value="Rieske_2Fe-2S_sf"/>
</dbReference>
<evidence type="ECO:0000313" key="8">
    <source>
        <dbReference type="Proteomes" id="UP000294723"/>
    </source>
</evidence>
<evidence type="ECO:0000256" key="3">
    <source>
        <dbReference type="ARBA" id="ARBA00023004"/>
    </source>
</evidence>
<dbReference type="Gene3D" id="2.102.10.10">
    <property type="entry name" value="Rieske [2Fe-2S] iron-sulphur domain"/>
    <property type="match status" value="1"/>
</dbReference>
<dbReference type="InterPro" id="IPR036188">
    <property type="entry name" value="FAD/NAD-bd_sf"/>
</dbReference>
<sequence length="492" mass="52846">MNSPWLQARHVEHPPVRDAPSFDVAVIGGGIAGVTTALLLKRTGATVAVLEADHVASGATGHNTGKATALQSTIYSTIRRNRGTEAAQVYAAASAAGVEEIARLGVPSEIKRRPAYTFAVDESGAQAVGEEWEAAREAGLPVVADELPELPLPVTAAAKLDDQVEFDPVRHTRHLARQVDGGGCAVFERTRALRLTEGSPCQITTDGGTLTADRVVVTTHAPVWDRGLYFAALEAHRSYCIAARLREEPPRGLSITAGEPTRSVRSRGDQVVVCGEGHQTGKPAGGNDPYTRLEAFAREHWSVADITHRWSAQDLVPTDRFPMVGRYLPHSSRLFVATGFMKWGLTGGTVAGKILTDLLNSDENPWAEAFSPARLSPGSWPRLAWHNLSAGLNFVADRVSPATATDVREVRRGTAAVIREGVDRTGVYRDEEGLLHCVSMRCTHLGCLVRFNDAESTWDCPCHGSRFSVDGTVLEGPAVEPLPVKPPPRPPG</sequence>
<dbReference type="Gene3D" id="3.30.9.10">
    <property type="entry name" value="D-Amino Acid Oxidase, subunit A, domain 2"/>
    <property type="match status" value="1"/>
</dbReference>
<proteinExistence type="predicted"/>
<keyword evidence="8" id="KW-1185">Reference proteome</keyword>
<accession>A0A4R5BQK2</accession>
<gene>
    <name evidence="7" type="ORF">E1202_15950</name>
</gene>
<dbReference type="PANTHER" id="PTHR13847:SF274">
    <property type="entry name" value="RIESKE 2FE-2S IRON-SULFUR PROTEIN YHFW-RELATED"/>
    <property type="match status" value="1"/>
</dbReference>
<dbReference type="RefSeq" id="WP_132683942.1">
    <property type="nucleotide sequence ID" value="NZ_SMLA01000021.1"/>
</dbReference>
<keyword evidence="3" id="KW-0408">Iron</keyword>
<evidence type="ECO:0000256" key="4">
    <source>
        <dbReference type="ARBA" id="ARBA00023014"/>
    </source>
</evidence>
<evidence type="ECO:0000313" key="7">
    <source>
        <dbReference type="EMBL" id="TDD87786.1"/>
    </source>
</evidence>
<evidence type="ECO:0000256" key="1">
    <source>
        <dbReference type="ARBA" id="ARBA00022714"/>
    </source>
</evidence>
<dbReference type="GO" id="GO:0016705">
    <property type="term" value="F:oxidoreductase activity, acting on paired donors, with incorporation or reduction of molecular oxygen"/>
    <property type="evidence" value="ECO:0007669"/>
    <property type="project" value="UniProtKB-ARBA"/>
</dbReference>
<dbReference type="PANTHER" id="PTHR13847">
    <property type="entry name" value="SARCOSINE DEHYDROGENASE-RELATED"/>
    <property type="match status" value="1"/>
</dbReference>
<dbReference type="GO" id="GO:0005737">
    <property type="term" value="C:cytoplasm"/>
    <property type="evidence" value="ECO:0007669"/>
    <property type="project" value="TreeGrafter"/>
</dbReference>
<dbReference type="GO" id="GO:0051537">
    <property type="term" value="F:2 iron, 2 sulfur cluster binding"/>
    <property type="evidence" value="ECO:0007669"/>
    <property type="project" value="UniProtKB-KW"/>
</dbReference>
<dbReference type="InterPro" id="IPR005805">
    <property type="entry name" value="Rieske_Fe-S_prot_C"/>
</dbReference>
<dbReference type="SUPFAM" id="SSF50022">
    <property type="entry name" value="ISP domain"/>
    <property type="match status" value="1"/>
</dbReference>
<dbReference type="PROSITE" id="PS51296">
    <property type="entry name" value="RIESKE"/>
    <property type="match status" value="1"/>
</dbReference>
<feature type="domain" description="Rieske" evidence="6">
    <location>
        <begin position="402"/>
        <end position="492"/>
    </location>
</feature>